<keyword evidence="4" id="KW-0813">Transport</keyword>
<dbReference type="GO" id="GO:0015031">
    <property type="term" value="P:protein transport"/>
    <property type="evidence" value="ECO:0007669"/>
    <property type="project" value="UniProtKB-KW"/>
</dbReference>
<keyword evidence="5" id="KW-0653">Protein transport</keyword>
<keyword evidence="6" id="KW-0333">Golgi apparatus</keyword>
<evidence type="ECO:0000313" key="11">
    <source>
        <dbReference type="RefSeq" id="XP_044923054.1"/>
    </source>
</evidence>
<dbReference type="Pfam" id="PF06148">
    <property type="entry name" value="COG2_N"/>
    <property type="match status" value="1"/>
</dbReference>
<dbReference type="AlphaFoldDB" id="A0A8U0RI27"/>
<dbReference type="RefSeq" id="XP_044923054.1">
    <property type="nucleotide sequence ID" value="XM_045067119.1"/>
</dbReference>
<sequence>MERSRMNLPKGPDTLCFHKDEFMKEDFDIDHFVSDCRKCVQLEELRGDLELYYKLLKIAMVKLINKDHADFVNLSTNLVGMDKALNQLSVPLGQLREILSLRSSVSEGIRAVDERMCKQEDIRKKKRIAHITAMLQQSLGGLLLEGLQTSNVDIIWHCLRTYATIDKTRDAEALVGQVLVKPYMDEPEYGLHRVRPPAISSFPFREHWFHLVQADRSHEASLSV</sequence>
<keyword evidence="7" id="KW-0472">Membrane</keyword>
<evidence type="ECO:0000256" key="7">
    <source>
        <dbReference type="ARBA" id="ARBA00023136"/>
    </source>
</evidence>
<reference evidence="11" key="1">
    <citation type="submission" date="2025-08" db="UniProtKB">
        <authorList>
            <consortium name="RefSeq"/>
        </authorList>
    </citation>
    <scope>IDENTIFICATION</scope>
    <source>
        <tissue evidence="11">Brain</tissue>
    </source>
</reference>
<evidence type="ECO:0000256" key="3">
    <source>
        <dbReference type="ARBA" id="ARBA00020977"/>
    </source>
</evidence>
<dbReference type="GO" id="GO:0000139">
    <property type="term" value="C:Golgi membrane"/>
    <property type="evidence" value="ECO:0007669"/>
    <property type="project" value="UniProtKB-SubCell"/>
</dbReference>
<dbReference type="GO" id="GO:0006891">
    <property type="term" value="P:intra-Golgi vesicle-mediated transport"/>
    <property type="evidence" value="ECO:0007669"/>
    <property type="project" value="TreeGrafter"/>
</dbReference>
<name>A0A8U0RI27_MUSPF</name>
<dbReference type="GeneID" id="123388095"/>
<evidence type="ECO:0000256" key="8">
    <source>
        <dbReference type="ARBA" id="ARBA00031344"/>
    </source>
</evidence>
<dbReference type="PANTHER" id="PTHR12961:SF0">
    <property type="entry name" value="CONSERVED OLIGOMERIC GOLGI COMPLEX SUBUNIT 2"/>
    <property type="match status" value="1"/>
</dbReference>
<evidence type="ECO:0000256" key="2">
    <source>
        <dbReference type="ARBA" id="ARBA00007603"/>
    </source>
</evidence>
<proteinExistence type="inferred from homology"/>
<keyword evidence="10" id="KW-1185">Reference proteome</keyword>
<dbReference type="GO" id="GO:0007030">
    <property type="term" value="P:Golgi organization"/>
    <property type="evidence" value="ECO:0007669"/>
    <property type="project" value="InterPro"/>
</dbReference>
<feature type="domain" description="Conserved oligomeric Golgi complex subunit 2 N-terminal" evidence="9">
    <location>
        <begin position="15"/>
        <end position="88"/>
    </location>
</feature>
<evidence type="ECO:0000256" key="1">
    <source>
        <dbReference type="ARBA" id="ARBA00004395"/>
    </source>
</evidence>
<comment type="subcellular location">
    <subcellularLocation>
        <location evidence="1">Golgi apparatus membrane</location>
        <topology evidence="1">Peripheral membrane protein</topology>
    </subcellularLocation>
</comment>
<comment type="similarity">
    <text evidence="2">Belongs to the COG2 family.</text>
</comment>
<organism evidence="10 11">
    <name type="scientific">Mustela putorius furo</name>
    <name type="common">European domestic ferret</name>
    <name type="synonym">Mustela furo</name>
    <dbReference type="NCBI Taxonomy" id="9669"/>
    <lineage>
        <taxon>Eukaryota</taxon>
        <taxon>Metazoa</taxon>
        <taxon>Chordata</taxon>
        <taxon>Craniata</taxon>
        <taxon>Vertebrata</taxon>
        <taxon>Euteleostomi</taxon>
        <taxon>Mammalia</taxon>
        <taxon>Eutheria</taxon>
        <taxon>Laurasiatheria</taxon>
        <taxon>Carnivora</taxon>
        <taxon>Caniformia</taxon>
        <taxon>Musteloidea</taxon>
        <taxon>Mustelidae</taxon>
        <taxon>Mustelinae</taxon>
        <taxon>Mustela</taxon>
    </lineage>
</organism>
<accession>A0A8U0RI27</accession>
<protein>
    <recommendedName>
        <fullName evidence="3">Conserved oligomeric Golgi complex subunit 2</fullName>
    </recommendedName>
    <alternativeName>
        <fullName evidence="8">Component of oligomeric Golgi complex 2</fullName>
    </alternativeName>
</protein>
<dbReference type="InterPro" id="IPR009316">
    <property type="entry name" value="COG2"/>
</dbReference>
<evidence type="ECO:0000259" key="9">
    <source>
        <dbReference type="Pfam" id="PF06148"/>
    </source>
</evidence>
<dbReference type="PANTHER" id="PTHR12961">
    <property type="entry name" value="CONSERVED OLIGOMERIC GOLGI COMPLEX COMPONENT 2"/>
    <property type="match status" value="1"/>
</dbReference>
<gene>
    <name evidence="11" type="primary">LOC123388095</name>
</gene>
<dbReference type="Proteomes" id="UP000000715">
    <property type="component" value="Unplaced"/>
</dbReference>
<evidence type="ECO:0000256" key="4">
    <source>
        <dbReference type="ARBA" id="ARBA00022448"/>
    </source>
</evidence>
<evidence type="ECO:0000256" key="5">
    <source>
        <dbReference type="ARBA" id="ARBA00022927"/>
    </source>
</evidence>
<evidence type="ECO:0000256" key="6">
    <source>
        <dbReference type="ARBA" id="ARBA00023034"/>
    </source>
</evidence>
<dbReference type="GO" id="GO:0017119">
    <property type="term" value="C:Golgi transport complex"/>
    <property type="evidence" value="ECO:0007669"/>
    <property type="project" value="TreeGrafter"/>
</dbReference>
<evidence type="ECO:0000313" key="10">
    <source>
        <dbReference type="Proteomes" id="UP000000715"/>
    </source>
</evidence>
<dbReference type="InterPro" id="IPR024602">
    <property type="entry name" value="COG_su2_N"/>
</dbReference>